<proteinExistence type="predicted"/>
<accession>A0A6V6ZCS9</accession>
<evidence type="ECO:0000313" key="2">
    <source>
        <dbReference type="Proteomes" id="UP000556700"/>
    </source>
</evidence>
<sequence length="66" mass="7523">MKSNYLNPLTKKQQVISILSALSNCNQGTVRNNEKELQDHLCEQVTSALNNETIKSYIGNWEIDKN</sequence>
<evidence type="ECO:0000313" key="1">
    <source>
        <dbReference type="EMBL" id="CAD0009607.1"/>
    </source>
</evidence>
<gene>
    <name evidence="1" type="ORF">FLACHUCJ7_04309</name>
</gene>
<comment type="caution">
    <text evidence="1">The sequence shown here is derived from an EMBL/GenBank/DDBJ whole genome shotgun (WGS) entry which is preliminary data.</text>
</comment>
<keyword evidence="2" id="KW-1185">Reference proteome</keyword>
<protein>
    <submittedName>
        <fullName evidence="1">Uncharacterized protein</fullName>
    </submittedName>
</protein>
<dbReference type="RefSeq" id="WP_031456943.1">
    <property type="nucleotide sequence ID" value="NZ_CAIJDO010000276.1"/>
</dbReference>
<reference evidence="1 2" key="1">
    <citation type="submission" date="2020-06" db="EMBL/GenBank/DDBJ databases">
        <authorList>
            <person name="Criscuolo A."/>
        </authorList>
    </citation>
    <scope>NUCLEOTIDE SEQUENCE [LARGE SCALE GENOMIC DNA]</scope>
    <source>
        <strain evidence="2">CIP 110025</strain>
    </source>
</reference>
<dbReference type="EMBL" id="CAIJDO010000276">
    <property type="protein sequence ID" value="CAD0009607.1"/>
    <property type="molecule type" value="Genomic_DNA"/>
</dbReference>
<name>A0A6V6ZCS9_9FLAO</name>
<dbReference type="AlphaFoldDB" id="A0A6V6ZCS9"/>
<dbReference type="Proteomes" id="UP000556700">
    <property type="component" value="Unassembled WGS sequence"/>
</dbReference>
<organism evidence="1 2">
    <name type="scientific">Flavobacterium chungangense</name>
    <dbReference type="NCBI Taxonomy" id="554283"/>
    <lineage>
        <taxon>Bacteria</taxon>
        <taxon>Pseudomonadati</taxon>
        <taxon>Bacteroidota</taxon>
        <taxon>Flavobacteriia</taxon>
        <taxon>Flavobacteriales</taxon>
        <taxon>Flavobacteriaceae</taxon>
        <taxon>Flavobacterium</taxon>
    </lineage>
</organism>